<dbReference type="SMART" id="SM00320">
    <property type="entry name" value="WD40"/>
    <property type="match status" value="4"/>
</dbReference>
<sequence>MTCTIDQKNNNDWITSTVKAKEKKKKRKKARPNLPRGEEVRKVLQLWRRQAHVGFGWINDFDDLVAEYAPNYKQLQIMLGHTANILCVRFSPDSKYLVSSSEDKTIQLWEIAKAKLIRTFRGHLASVHLVTFSPSGDTIASAASDASIRIWKTKSRKAIKQIKSGPKVTDIHFSQDGRFIVASSKDGKIRAWTVTSGHGRELFCIGQNPIDKFEFSPDGNYMFCISYKTIHVFNVMSCEEIFKFEKQRFSAQVATFIPGGLLIESYSDNRYITKWDIKKKNYITNPSAMGYI</sequence>
<dbReference type="PROSITE" id="PS50082">
    <property type="entry name" value="WD_REPEATS_2"/>
    <property type="match status" value="3"/>
</dbReference>
<dbReference type="InterPro" id="IPR019775">
    <property type="entry name" value="WD40_repeat_CS"/>
</dbReference>
<dbReference type="InterPro" id="IPR015943">
    <property type="entry name" value="WD40/YVTN_repeat-like_dom_sf"/>
</dbReference>
<feature type="repeat" description="WD" evidence="3">
    <location>
        <begin position="120"/>
        <end position="161"/>
    </location>
</feature>
<name>X6NLS4_RETFI</name>
<dbReference type="InterPro" id="IPR036322">
    <property type="entry name" value="WD40_repeat_dom_sf"/>
</dbReference>
<keyword evidence="4" id="KW-0418">Kinase</keyword>
<protein>
    <submittedName>
        <fullName evidence="4">WD-40 repeat-containing tyrosine protein kinase</fullName>
    </submittedName>
</protein>
<feature type="repeat" description="WD" evidence="3">
    <location>
        <begin position="78"/>
        <end position="119"/>
    </location>
</feature>
<dbReference type="Gene3D" id="2.130.10.10">
    <property type="entry name" value="YVTN repeat-like/Quinoprotein amine dehydrogenase"/>
    <property type="match status" value="1"/>
</dbReference>
<proteinExistence type="predicted"/>
<dbReference type="Proteomes" id="UP000023152">
    <property type="component" value="Unassembled WGS sequence"/>
</dbReference>
<evidence type="ECO:0000313" key="4">
    <source>
        <dbReference type="EMBL" id="ETO26853.1"/>
    </source>
</evidence>
<dbReference type="AlphaFoldDB" id="X6NLS4"/>
<keyword evidence="2" id="KW-0677">Repeat</keyword>
<comment type="caution">
    <text evidence="4">The sequence shown here is derived from an EMBL/GenBank/DDBJ whole genome shotgun (WGS) entry which is preliminary data.</text>
</comment>
<reference evidence="4 5" key="1">
    <citation type="journal article" date="2013" name="Curr. Biol.">
        <title>The Genome of the Foraminiferan Reticulomyxa filosa.</title>
        <authorList>
            <person name="Glockner G."/>
            <person name="Hulsmann N."/>
            <person name="Schleicher M."/>
            <person name="Noegel A.A."/>
            <person name="Eichinger L."/>
            <person name="Gallinger C."/>
            <person name="Pawlowski J."/>
            <person name="Sierra R."/>
            <person name="Euteneuer U."/>
            <person name="Pillet L."/>
            <person name="Moustafa A."/>
            <person name="Platzer M."/>
            <person name="Groth M."/>
            <person name="Szafranski K."/>
            <person name="Schliwa M."/>
        </authorList>
    </citation>
    <scope>NUCLEOTIDE SEQUENCE [LARGE SCALE GENOMIC DNA]</scope>
</reference>
<dbReference type="Pfam" id="PF00400">
    <property type="entry name" value="WD40"/>
    <property type="match status" value="3"/>
</dbReference>
<dbReference type="PANTHER" id="PTHR19848">
    <property type="entry name" value="WD40 REPEAT PROTEIN"/>
    <property type="match status" value="1"/>
</dbReference>
<dbReference type="GO" id="GO:0016301">
    <property type="term" value="F:kinase activity"/>
    <property type="evidence" value="ECO:0007669"/>
    <property type="project" value="UniProtKB-KW"/>
</dbReference>
<evidence type="ECO:0000256" key="1">
    <source>
        <dbReference type="ARBA" id="ARBA00022574"/>
    </source>
</evidence>
<keyword evidence="4" id="KW-0808">Transferase</keyword>
<accession>X6NLS4</accession>
<gene>
    <name evidence="4" type="ORF">RFI_10283</name>
</gene>
<evidence type="ECO:0000256" key="3">
    <source>
        <dbReference type="PROSITE-ProRule" id="PRU00221"/>
    </source>
</evidence>
<dbReference type="PRINTS" id="PR00320">
    <property type="entry name" value="GPROTEINBRPT"/>
</dbReference>
<keyword evidence="5" id="KW-1185">Reference proteome</keyword>
<dbReference type="InterPro" id="IPR001680">
    <property type="entry name" value="WD40_rpt"/>
</dbReference>
<dbReference type="PROSITE" id="PS00678">
    <property type="entry name" value="WD_REPEATS_1"/>
    <property type="match status" value="1"/>
</dbReference>
<evidence type="ECO:0000313" key="5">
    <source>
        <dbReference type="Proteomes" id="UP000023152"/>
    </source>
</evidence>
<dbReference type="InterPro" id="IPR020472">
    <property type="entry name" value="WD40_PAC1"/>
</dbReference>
<feature type="repeat" description="WD" evidence="3">
    <location>
        <begin position="168"/>
        <end position="202"/>
    </location>
</feature>
<keyword evidence="1 3" id="KW-0853">WD repeat</keyword>
<evidence type="ECO:0000256" key="2">
    <source>
        <dbReference type="ARBA" id="ARBA00022737"/>
    </source>
</evidence>
<dbReference type="SUPFAM" id="SSF50978">
    <property type="entry name" value="WD40 repeat-like"/>
    <property type="match status" value="1"/>
</dbReference>
<dbReference type="OrthoDB" id="3367at2759"/>
<dbReference type="PROSITE" id="PS50294">
    <property type="entry name" value="WD_REPEATS_REGION"/>
    <property type="match status" value="2"/>
</dbReference>
<organism evidence="4 5">
    <name type="scientific">Reticulomyxa filosa</name>
    <dbReference type="NCBI Taxonomy" id="46433"/>
    <lineage>
        <taxon>Eukaryota</taxon>
        <taxon>Sar</taxon>
        <taxon>Rhizaria</taxon>
        <taxon>Retaria</taxon>
        <taxon>Foraminifera</taxon>
        <taxon>Monothalamids</taxon>
        <taxon>Reticulomyxidae</taxon>
        <taxon>Reticulomyxa</taxon>
    </lineage>
</organism>
<dbReference type="PANTHER" id="PTHR19848:SF8">
    <property type="entry name" value="F-BOX AND WD REPEAT DOMAIN CONTAINING 7"/>
    <property type="match status" value="1"/>
</dbReference>
<dbReference type="EMBL" id="ASPP01007600">
    <property type="protein sequence ID" value="ETO26853.1"/>
    <property type="molecule type" value="Genomic_DNA"/>
</dbReference>